<dbReference type="PATRIC" id="fig|517011.3.peg.1756"/>
<accession>A0A0R0CWP6</accession>
<dbReference type="SUPFAM" id="SSF53756">
    <property type="entry name" value="UDP-Glycosyltransferase/glycogen phosphorylase"/>
    <property type="match status" value="1"/>
</dbReference>
<organism evidence="2 3">
    <name type="scientific">Stenotrophomonas chelatiphaga</name>
    <dbReference type="NCBI Taxonomy" id="517011"/>
    <lineage>
        <taxon>Bacteria</taxon>
        <taxon>Pseudomonadati</taxon>
        <taxon>Pseudomonadota</taxon>
        <taxon>Gammaproteobacteria</taxon>
        <taxon>Lysobacterales</taxon>
        <taxon>Lysobacteraceae</taxon>
        <taxon>Stenotrophomonas</taxon>
    </lineage>
</organism>
<comment type="caution">
    <text evidence="2">The sequence shown here is derived from an EMBL/GenBank/DDBJ whole genome shotgun (WGS) entry which is preliminary data.</text>
</comment>
<keyword evidence="3" id="KW-1185">Reference proteome</keyword>
<feature type="domain" description="Glycosyl transferase family 28 C-terminal" evidence="1">
    <location>
        <begin position="57"/>
        <end position="112"/>
    </location>
</feature>
<name>A0A0R0CWP6_9GAMM</name>
<protein>
    <recommendedName>
        <fullName evidence="1">Glycosyl transferase family 28 C-terminal domain-containing protein</fullName>
    </recommendedName>
</protein>
<sequence>MIFATVGTQIPFPRMIESVRYAAERLDIDIVAQTIDVDYVYTPKGRLTCVKTVHPRKFQDLVAAADIIVSHAGIGSIISAATASKPIILMPRQSQLSEHRNDHQVDTAKRFGSRRGIYIFNDGPELVDVLTVPLVPLAPIEPDMSPLIAGIKSFIWNAS</sequence>
<evidence type="ECO:0000313" key="2">
    <source>
        <dbReference type="EMBL" id="KRG73542.1"/>
    </source>
</evidence>
<dbReference type="AlphaFoldDB" id="A0A0R0CWP6"/>
<proteinExistence type="predicted"/>
<dbReference type="Gene3D" id="3.40.50.2000">
    <property type="entry name" value="Glycogen Phosphorylase B"/>
    <property type="match status" value="1"/>
</dbReference>
<evidence type="ECO:0000313" key="3">
    <source>
        <dbReference type="Proteomes" id="UP000051386"/>
    </source>
</evidence>
<dbReference type="InterPro" id="IPR007235">
    <property type="entry name" value="Glyco_trans_28_C"/>
</dbReference>
<gene>
    <name evidence="2" type="ORF">ABB28_10230</name>
</gene>
<dbReference type="Proteomes" id="UP000051386">
    <property type="component" value="Unassembled WGS sequence"/>
</dbReference>
<dbReference type="EMBL" id="LDJK01000043">
    <property type="protein sequence ID" value="KRG73542.1"/>
    <property type="molecule type" value="Genomic_DNA"/>
</dbReference>
<dbReference type="Pfam" id="PF04101">
    <property type="entry name" value="Glyco_tran_28_C"/>
    <property type="match status" value="1"/>
</dbReference>
<dbReference type="GO" id="GO:0016758">
    <property type="term" value="F:hexosyltransferase activity"/>
    <property type="evidence" value="ECO:0007669"/>
    <property type="project" value="InterPro"/>
</dbReference>
<reference evidence="2 3" key="1">
    <citation type="submission" date="2015-05" db="EMBL/GenBank/DDBJ databases">
        <title>Genome sequencing and analysis of members of genus Stenotrophomonas.</title>
        <authorList>
            <person name="Patil P.P."/>
            <person name="Midha S."/>
            <person name="Patil P.B."/>
        </authorList>
    </citation>
    <scope>NUCLEOTIDE SEQUENCE [LARGE SCALE GENOMIC DNA]</scope>
    <source>
        <strain evidence="2 3">DSM 21508</strain>
    </source>
</reference>
<evidence type="ECO:0000259" key="1">
    <source>
        <dbReference type="Pfam" id="PF04101"/>
    </source>
</evidence>